<name>A0A1Y2HTZ8_9FUNG</name>
<protein>
    <submittedName>
        <fullName evidence="1">Uncharacterized protein</fullName>
    </submittedName>
</protein>
<gene>
    <name evidence="1" type="ORF">BCR44DRAFT_322761</name>
</gene>
<dbReference type="AlphaFoldDB" id="A0A1Y2HTZ8"/>
<proteinExistence type="predicted"/>
<dbReference type="OrthoDB" id="3239511at2759"/>
<sequence length="296" mass="33291">MHDDRTMAKAYRRLAFHVTLRQSDIAIKETSGRMSRFMHRLPLSPVAPAADLGNFPWQREVQPPSPFIVARFSSSAWTSSLTMTGSTLSSWAFVPAGGPDGYFYRLFPYLQQYQGDLQEFATVSLTRGHKALQPCPKCTISNANVSNQSLQAHRQPSLRSHNKLRQALREKRTDQYLKQHGLWGQKNALFKVTDNVHQALAVDPLHQFDLGIIDYVVTGTEQLIILTRGPAAAKACLRELYDRTSIALPPYQAVTSRSSSLLAVDPAKKKSLRAYEWNDFSKVCIGRRAFLMLVPS</sequence>
<dbReference type="Proteomes" id="UP000193411">
    <property type="component" value="Unassembled WGS sequence"/>
</dbReference>
<dbReference type="EMBL" id="MCFL01000016">
    <property type="protein sequence ID" value="ORZ36622.1"/>
    <property type="molecule type" value="Genomic_DNA"/>
</dbReference>
<reference evidence="1 2" key="1">
    <citation type="submission" date="2016-07" db="EMBL/GenBank/DDBJ databases">
        <title>Pervasive Adenine N6-methylation of Active Genes in Fungi.</title>
        <authorList>
            <consortium name="DOE Joint Genome Institute"/>
            <person name="Mondo S.J."/>
            <person name="Dannebaum R.O."/>
            <person name="Kuo R.C."/>
            <person name="Labutti K."/>
            <person name="Haridas S."/>
            <person name="Kuo A."/>
            <person name="Salamov A."/>
            <person name="Ahrendt S.R."/>
            <person name="Lipzen A."/>
            <person name="Sullivan W."/>
            <person name="Andreopoulos W.B."/>
            <person name="Clum A."/>
            <person name="Lindquist E."/>
            <person name="Daum C."/>
            <person name="Ramamoorthy G.K."/>
            <person name="Gryganskyi A."/>
            <person name="Culley D."/>
            <person name="Magnuson J.K."/>
            <person name="James T.Y."/>
            <person name="O'Malley M.A."/>
            <person name="Stajich J.E."/>
            <person name="Spatafora J.W."/>
            <person name="Visel A."/>
            <person name="Grigoriev I.V."/>
        </authorList>
    </citation>
    <scope>NUCLEOTIDE SEQUENCE [LARGE SCALE GENOMIC DNA]</scope>
    <source>
        <strain evidence="1 2">PL171</strain>
    </source>
</reference>
<accession>A0A1Y2HTZ8</accession>
<comment type="caution">
    <text evidence="1">The sequence shown here is derived from an EMBL/GenBank/DDBJ whole genome shotgun (WGS) entry which is preliminary data.</text>
</comment>
<evidence type="ECO:0000313" key="2">
    <source>
        <dbReference type="Proteomes" id="UP000193411"/>
    </source>
</evidence>
<feature type="non-terminal residue" evidence="1">
    <location>
        <position position="296"/>
    </location>
</feature>
<dbReference type="InterPro" id="IPR041078">
    <property type="entry name" value="Plavaka"/>
</dbReference>
<evidence type="ECO:0000313" key="1">
    <source>
        <dbReference type="EMBL" id="ORZ36622.1"/>
    </source>
</evidence>
<organism evidence="1 2">
    <name type="scientific">Catenaria anguillulae PL171</name>
    <dbReference type="NCBI Taxonomy" id="765915"/>
    <lineage>
        <taxon>Eukaryota</taxon>
        <taxon>Fungi</taxon>
        <taxon>Fungi incertae sedis</taxon>
        <taxon>Blastocladiomycota</taxon>
        <taxon>Blastocladiomycetes</taxon>
        <taxon>Blastocladiales</taxon>
        <taxon>Catenariaceae</taxon>
        <taxon>Catenaria</taxon>
    </lineage>
</organism>
<keyword evidence="2" id="KW-1185">Reference proteome</keyword>
<dbReference type="Pfam" id="PF18759">
    <property type="entry name" value="Plavaka"/>
    <property type="match status" value="1"/>
</dbReference>